<dbReference type="RefSeq" id="WP_144075028.1">
    <property type="nucleotide sequence ID" value="NZ_CP076128.1"/>
</dbReference>
<dbReference type="NCBIfam" id="NF003967">
    <property type="entry name" value="PRK05461.1"/>
    <property type="match status" value="1"/>
</dbReference>
<dbReference type="InterPro" id="IPR036767">
    <property type="entry name" value="ApaG_sf"/>
</dbReference>
<protein>
    <submittedName>
        <fullName evidence="2">Co2+/Mg2+ efflux protein ApaG</fullName>
    </submittedName>
</protein>
<dbReference type="Pfam" id="PF04379">
    <property type="entry name" value="DUF525"/>
    <property type="match status" value="1"/>
</dbReference>
<dbReference type="Proteomes" id="UP000682802">
    <property type="component" value="Chromosome 1"/>
</dbReference>
<dbReference type="SUPFAM" id="SSF110069">
    <property type="entry name" value="ApaG-like"/>
    <property type="match status" value="1"/>
</dbReference>
<dbReference type="PANTHER" id="PTHR47191">
    <property type="entry name" value="OS05G0170800 PROTEIN"/>
    <property type="match status" value="1"/>
</dbReference>
<feature type="domain" description="ApaG" evidence="1">
    <location>
        <begin position="3"/>
        <end position="129"/>
    </location>
</feature>
<gene>
    <name evidence="2" type="primary">apaG</name>
    <name evidence="2" type="ORF">KM029_01525</name>
</gene>
<name>A0ABX8GWZ3_9BACT</name>
<proteinExistence type="predicted"/>
<evidence type="ECO:0000313" key="2">
    <source>
        <dbReference type="EMBL" id="QWG07642.1"/>
    </source>
</evidence>
<sequence length="129" mass="14667">MEIAITDGIKVTVNTFFLPEYSVPAERHYVFSYQIRIENLSAYTVQLLTRNWDIIDITGNNRTVKNGNGVIGKNPVILPGDHFEYTSGCHFVSPIGKMSGSYKMQRVNDKKVFEVEIPEFTLMPSFSKN</sequence>
<dbReference type="PROSITE" id="PS51087">
    <property type="entry name" value="APAG"/>
    <property type="match status" value="1"/>
</dbReference>
<accession>A0ABX8GWZ3</accession>
<evidence type="ECO:0000313" key="3">
    <source>
        <dbReference type="Proteomes" id="UP000682802"/>
    </source>
</evidence>
<organism evidence="2 3">
    <name type="scientific">Flammeovirga kamogawensis</name>
    <dbReference type="NCBI Taxonomy" id="373891"/>
    <lineage>
        <taxon>Bacteria</taxon>
        <taxon>Pseudomonadati</taxon>
        <taxon>Bacteroidota</taxon>
        <taxon>Cytophagia</taxon>
        <taxon>Cytophagales</taxon>
        <taxon>Flammeovirgaceae</taxon>
        <taxon>Flammeovirga</taxon>
    </lineage>
</organism>
<dbReference type="PANTHER" id="PTHR47191:SF2">
    <property type="entry name" value="OS05G0170800 PROTEIN"/>
    <property type="match status" value="1"/>
</dbReference>
<reference evidence="2 3" key="1">
    <citation type="submission" date="2021-05" db="EMBL/GenBank/DDBJ databases">
        <title>Comparative genomic studies on the polysaccharide-degrading batcterial strains of the Flammeovirga genus.</title>
        <authorList>
            <person name="Zewei F."/>
            <person name="Zheng Z."/>
            <person name="Yu L."/>
            <person name="Ruyue G."/>
            <person name="Yanhong M."/>
            <person name="Yuanyuan C."/>
            <person name="Jingyan G."/>
            <person name="Wenjun H."/>
        </authorList>
    </citation>
    <scope>NUCLEOTIDE SEQUENCE [LARGE SCALE GENOMIC DNA]</scope>
    <source>
        <strain evidence="2 3">YS10</strain>
    </source>
</reference>
<dbReference type="Gene3D" id="2.60.40.1470">
    <property type="entry name" value="ApaG domain"/>
    <property type="match status" value="1"/>
</dbReference>
<dbReference type="EMBL" id="CP076128">
    <property type="protein sequence ID" value="QWG07642.1"/>
    <property type="molecule type" value="Genomic_DNA"/>
</dbReference>
<dbReference type="InterPro" id="IPR050718">
    <property type="entry name" value="ApaG-like"/>
</dbReference>
<evidence type="ECO:0000259" key="1">
    <source>
        <dbReference type="PROSITE" id="PS51087"/>
    </source>
</evidence>
<keyword evidence="3" id="KW-1185">Reference proteome</keyword>
<dbReference type="InterPro" id="IPR007474">
    <property type="entry name" value="ApaG_domain"/>
</dbReference>